<dbReference type="PROSITE" id="PS50005">
    <property type="entry name" value="TPR"/>
    <property type="match status" value="1"/>
</dbReference>
<evidence type="ECO:0000256" key="4">
    <source>
        <dbReference type="ARBA" id="ARBA00022989"/>
    </source>
</evidence>
<dbReference type="InterPro" id="IPR011042">
    <property type="entry name" value="6-blade_b-propeller_TolB-like"/>
</dbReference>
<evidence type="ECO:0000256" key="3">
    <source>
        <dbReference type="ARBA" id="ARBA00022737"/>
    </source>
</evidence>
<organism evidence="10 11">
    <name type="scientific">Gracilibacillus halotolerans</name>
    <dbReference type="NCBI Taxonomy" id="74386"/>
    <lineage>
        <taxon>Bacteria</taxon>
        <taxon>Bacillati</taxon>
        <taxon>Bacillota</taxon>
        <taxon>Bacilli</taxon>
        <taxon>Bacillales</taxon>
        <taxon>Bacillaceae</taxon>
        <taxon>Gracilibacillus</taxon>
    </lineage>
</organism>
<dbReference type="CDD" id="cd05819">
    <property type="entry name" value="NHL"/>
    <property type="match status" value="1"/>
</dbReference>
<dbReference type="GO" id="GO:0008270">
    <property type="term" value="F:zinc ion binding"/>
    <property type="evidence" value="ECO:0007669"/>
    <property type="project" value="UniProtKB-KW"/>
</dbReference>
<evidence type="ECO:0000259" key="9">
    <source>
        <dbReference type="Pfam" id="PF04893"/>
    </source>
</evidence>
<comment type="subcellular location">
    <subcellularLocation>
        <location evidence="1">Membrane</location>
        <topology evidence="1">Multi-pass membrane protein</topology>
    </subcellularLocation>
</comment>
<evidence type="ECO:0000256" key="8">
    <source>
        <dbReference type="SAM" id="SignalP"/>
    </source>
</evidence>
<dbReference type="InterPro" id="IPR050952">
    <property type="entry name" value="TRIM-NHL_E3_ligases"/>
</dbReference>
<sequence length="680" mass="78523">MKKMNRILVILLVMSAMWLINTIPVQAETAYKTFTEDGYGQYVETQTAYTVNETIIQFDDEVFLQAQDMKVDESGLIYVADTGNKRILVGNKNGSLERIIGDGILQKPTGIFISHDEKLYVADEVAAKIFIFSKNGELLQEFERPESILFGEKATFVPEKVAVDKRDNIYIISRGNSNGIIQINANSGEFIGYFAPNQTVVSPLTAFRRAIFTEEQLSRMIDMVPATAKNINIDEKGLVYAVSQGENAEGIRKLNVAGRNILDTKVFDEFPISVEIGSLENIFVASENGFIYEYTSEGNLLFVFGGRDDGRQRVGLFSKISAISVDESGNIYALDPEKNQIQIFEPTEFASLVHESLNLYQNGDYEASKEPWKEVIRLNGLFDFAQLGLGEAYFKEENYQEAMDAFRQAKYKDGYSDAFWEVRNVWMRENVIYLFYIVIIWLIAAQVWKRLNKKFQWKERFRQRFNESERWNWLRKIVFIKNLIRHPIDSYYSIQHEKKASVPAALFWLIIIFAIYVADKYYSGFIFRIVQDGEYNFANDVISFFAIFLLVITCHYLICTINDGEGKFKHVLTGFIYAFAPYVFFKPLLIILSNFLTYNEAYLLSLANFIIYCWVGILLFLMIKEINGYSIRGTFKIIFLTLFMILITVLLLFIVYVLIVQMIQFVVSVFNEGVYRIENR</sequence>
<dbReference type="GO" id="GO:0016020">
    <property type="term" value="C:membrane"/>
    <property type="evidence" value="ECO:0007669"/>
    <property type="project" value="UniProtKB-SubCell"/>
</dbReference>
<keyword evidence="4 7" id="KW-1133">Transmembrane helix</keyword>
<dbReference type="AlphaFoldDB" id="A0A841RGV6"/>
<dbReference type="InterPro" id="IPR006977">
    <property type="entry name" value="Yip1_dom"/>
</dbReference>
<dbReference type="RefSeq" id="WP_184244179.1">
    <property type="nucleotide sequence ID" value="NZ_BAAACU010000022.1"/>
</dbReference>
<dbReference type="SUPFAM" id="SSF48452">
    <property type="entry name" value="TPR-like"/>
    <property type="match status" value="1"/>
</dbReference>
<dbReference type="PANTHER" id="PTHR24104:SF25">
    <property type="entry name" value="PROTEIN LIN-41"/>
    <property type="match status" value="1"/>
</dbReference>
<comment type="caution">
    <text evidence="10">The sequence shown here is derived from an EMBL/GenBank/DDBJ whole genome shotgun (WGS) entry which is preliminary data.</text>
</comment>
<feature type="transmembrane region" description="Helical" evidence="7">
    <location>
        <begin position="602"/>
        <end position="623"/>
    </location>
</feature>
<evidence type="ECO:0000256" key="5">
    <source>
        <dbReference type="ARBA" id="ARBA00023136"/>
    </source>
</evidence>
<dbReference type="InterPro" id="IPR001258">
    <property type="entry name" value="NHL_repeat"/>
</dbReference>
<keyword evidence="11" id="KW-1185">Reference proteome</keyword>
<feature type="transmembrane region" description="Helical" evidence="7">
    <location>
        <begin position="571"/>
        <end position="596"/>
    </location>
</feature>
<dbReference type="InterPro" id="IPR019734">
    <property type="entry name" value="TPR_rpt"/>
</dbReference>
<name>A0A841RGV6_9BACI</name>
<feature type="transmembrane region" description="Helical" evidence="7">
    <location>
        <begin position="431"/>
        <end position="448"/>
    </location>
</feature>
<protein>
    <submittedName>
        <fullName evidence="10">Tetratricopeptide (TPR) repeat protein</fullName>
    </submittedName>
</protein>
<dbReference type="Pfam" id="PF01436">
    <property type="entry name" value="NHL"/>
    <property type="match status" value="1"/>
</dbReference>
<evidence type="ECO:0000256" key="1">
    <source>
        <dbReference type="ARBA" id="ARBA00004141"/>
    </source>
</evidence>
<evidence type="ECO:0000313" key="11">
    <source>
        <dbReference type="Proteomes" id="UP000572212"/>
    </source>
</evidence>
<feature type="transmembrane region" description="Helical" evidence="7">
    <location>
        <begin position="635"/>
        <end position="659"/>
    </location>
</feature>
<accession>A0A841RGV6</accession>
<dbReference type="Proteomes" id="UP000572212">
    <property type="component" value="Unassembled WGS sequence"/>
</dbReference>
<dbReference type="SUPFAM" id="SSF63825">
    <property type="entry name" value="YWTD domain"/>
    <property type="match status" value="1"/>
</dbReference>
<dbReference type="PANTHER" id="PTHR24104">
    <property type="entry name" value="E3 UBIQUITIN-PROTEIN LIGASE NHLRC1-RELATED"/>
    <property type="match status" value="1"/>
</dbReference>
<dbReference type="InterPro" id="IPR011990">
    <property type="entry name" value="TPR-like_helical_dom_sf"/>
</dbReference>
<feature type="domain" description="Yip1" evidence="9">
    <location>
        <begin position="482"/>
        <end position="652"/>
    </location>
</feature>
<keyword evidence="2 7" id="KW-0812">Transmembrane</keyword>
<evidence type="ECO:0000256" key="7">
    <source>
        <dbReference type="SAM" id="Phobius"/>
    </source>
</evidence>
<keyword evidence="6" id="KW-0802">TPR repeat</keyword>
<dbReference type="Pfam" id="PF04893">
    <property type="entry name" value="Yip1"/>
    <property type="match status" value="1"/>
</dbReference>
<feature type="repeat" description="TPR" evidence="6">
    <location>
        <begin position="383"/>
        <end position="416"/>
    </location>
</feature>
<dbReference type="EMBL" id="JACHON010000001">
    <property type="protein sequence ID" value="MBB6511709.1"/>
    <property type="molecule type" value="Genomic_DNA"/>
</dbReference>
<keyword evidence="5 7" id="KW-0472">Membrane</keyword>
<reference evidence="10 11" key="1">
    <citation type="submission" date="2020-08" db="EMBL/GenBank/DDBJ databases">
        <title>Genomic Encyclopedia of Type Strains, Phase IV (KMG-IV): sequencing the most valuable type-strain genomes for metagenomic binning, comparative biology and taxonomic classification.</title>
        <authorList>
            <person name="Goeker M."/>
        </authorList>
    </citation>
    <scope>NUCLEOTIDE SEQUENCE [LARGE SCALE GENOMIC DNA]</scope>
    <source>
        <strain evidence="10 11">DSM 11805</strain>
    </source>
</reference>
<keyword evidence="3" id="KW-0677">Repeat</keyword>
<feature type="transmembrane region" description="Helical" evidence="7">
    <location>
        <begin position="500"/>
        <end position="518"/>
    </location>
</feature>
<proteinExistence type="predicted"/>
<feature type="chain" id="PRO_5032616716" evidence="8">
    <location>
        <begin position="28"/>
        <end position="680"/>
    </location>
</feature>
<feature type="transmembrane region" description="Helical" evidence="7">
    <location>
        <begin position="541"/>
        <end position="559"/>
    </location>
</feature>
<evidence type="ECO:0000256" key="2">
    <source>
        <dbReference type="ARBA" id="ARBA00022692"/>
    </source>
</evidence>
<evidence type="ECO:0000256" key="6">
    <source>
        <dbReference type="PROSITE-ProRule" id="PRU00339"/>
    </source>
</evidence>
<dbReference type="Gene3D" id="2.120.10.30">
    <property type="entry name" value="TolB, C-terminal domain"/>
    <property type="match status" value="2"/>
</dbReference>
<evidence type="ECO:0000313" key="10">
    <source>
        <dbReference type="EMBL" id="MBB6511709.1"/>
    </source>
</evidence>
<keyword evidence="8" id="KW-0732">Signal</keyword>
<feature type="signal peptide" evidence="8">
    <location>
        <begin position="1"/>
        <end position="27"/>
    </location>
</feature>
<gene>
    <name evidence="10" type="ORF">GGQ92_000476</name>
</gene>
<dbReference type="SUPFAM" id="SSF101898">
    <property type="entry name" value="NHL repeat"/>
    <property type="match status" value="1"/>
</dbReference>